<comment type="caution">
    <text evidence="1">The sequence shown here is derived from an EMBL/GenBank/DDBJ whole genome shotgun (WGS) entry which is preliminary data.</text>
</comment>
<gene>
    <name evidence="1" type="ORF">CEXT_1561</name>
</gene>
<evidence type="ECO:0008006" key="3">
    <source>
        <dbReference type="Google" id="ProtNLM"/>
    </source>
</evidence>
<sequence length="69" mass="7866">FGAFDFKRPEVVSIIELFSRMLPWTFNPGVFNTTLDDETFREPSLSGYGNLLCFTERKAPFTVEATTIP</sequence>
<proteinExistence type="predicted"/>
<evidence type="ECO:0000313" key="2">
    <source>
        <dbReference type="Proteomes" id="UP001054945"/>
    </source>
</evidence>
<accession>A0AAV4R217</accession>
<name>A0AAV4R217_CAEEX</name>
<keyword evidence="2" id="KW-1185">Reference proteome</keyword>
<reference evidence="1 2" key="1">
    <citation type="submission" date="2021-06" db="EMBL/GenBank/DDBJ databases">
        <title>Caerostris extrusa draft genome.</title>
        <authorList>
            <person name="Kono N."/>
            <person name="Arakawa K."/>
        </authorList>
    </citation>
    <scope>NUCLEOTIDE SEQUENCE [LARGE SCALE GENOMIC DNA]</scope>
</reference>
<protein>
    <recommendedName>
        <fullName evidence="3">Cytochrome P450</fullName>
    </recommendedName>
</protein>
<dbReference type="Proteomes" id="UP001054945">
    <property type="component" value="Unassembled WGS sequence"/>
</dbReference>
<feature type="non-terminal residue" evidence="1">
    <location>
        <position position="1"/>
    </location>
</feature>
<dbReference type="AlphaFoldDB" id="A0AAV4R217"/>
<dbReference type="EMBL" id="BPLR01007197">
    <property type="protein sequence ID" value="GIY15106.1"/>
    <property type="molecule type" value="Genomic_DNA"/>
</dbReference>
<evidence type="ECO:0000313" key="1">
    <source>
        <dbReference type="EMBL" id="GIY15106.1"/>
    </source>
</evidence>
<organism evidence="1 2">
    <name type="scientific">Caerostris extrusa</name>
    <name type="common">Bark spider</name>
    <name type="synonym">Caerostris bankana</name>
    <dbReference type="NCBI Taxonomy" id="172846"/>
    <lineage>
        <taxon>Eukaryota</taxon>
        <taxon>Metazoa</taxon>
        <taxon>Ecdysozoa</taxon>
        <taxon>Arthropoda</taxon>
        <taxon>Chelicerata</taxon>
        <taxon>Arachnida</taxon>
        <taxon>Araneae</taxon>
        <taxon>Araneomorphae</taxon>
        <taxon>Entelegynae</taxon>
        <taxon>Araneoidea</taxon>
        <taxon>Araneidae</taxon>
        <taxon>Caerostris</taxon>
    </lineage>
</organism>